<dbReference type="Gene3D" id="1.25.40.10">
    <property type="entry name" value="Tetratricopeptide repeat domain"/>
    <property type="match status" value="1"/>
</dbReference>
<proteinExistence type="predicted"/>
<sequence>MAKPKAEQGDAEAMFIMYEVTSNKDWLEKSAEHDHAIAQYWMAIGIRQGEGFFLPWKRDNIVGEWLRKSAENGYPKAMMEYAVFLYENGGDLSDVRKWIKKSAEAGLEDGVSSYGAYLAHAPSRFDFPYNVVKGYGITSLLSDLDGGGGNVQSYLEEVLPEIAAKMTPSQIEEAKEFAMKWKSSHPPISYFPDKLGY</sequence>
<dbReference type="EMBL" id="AHOT01000020">
    <property type="protein sequence ID" value="EIM15706.1"/>
    <property type="molecule type" value="Genomic_DNA"/>
</dbReference>
<dbReference type="Proteomes" id="UP000003790">
    <property type="component" value="Chromosome"/>
</dbReference>
<evidence type="ECO:0000313" key="2">
    <source>
        <dbReference type="Proteomes" id="UP000003790"/>
    </source>
</evidence>
<dbReference type="AlphaFoldDB" id="A0AB33WRC6"/>
<protein>
    <submittedName>
        <fullName evidence="1">Sel1 repeat protein</fullName>
    </submittedName>
</protein>
<name>A0AB33WRC6_9PSED</name>
<evidence type="ECO:0000313" key="1">
    <source>
        <dbReference type="EMBL" id="EIM15706.1"/>
    </source>
</evidence>
<comment type="caution">
    <text evidence="1">The sequence shown here is derived from an EMBL/GenBank/DDBJ whole genome shotgun (WGS) entry which is preliminary data.</text>
</comment>
<gene>
    <name evidence="1" type="ORF">PchlO6_3079</name>
</gene>
<dbReference type="SUPFAM" id="SSF81901">
    <property type="entry name" value="HCP-like"/>
    <property type="match status" value="1"/>
</dbReference>
<reference evidence="1 2" key="1">
    <citation type="journal article" date="2012" name="PLoS Genet.">
        <title>Comparative Genomics of Plant-Associated Pseudomonas spp.: Insights into Diversity and Inheritance of Traits Involved in Multitrophic Interactions.</title>
        <authorList>
            <person name="Loper J.E."/>
            <person name="Hassan K.A."/>
            <person name="Mavrodi D.V."/>
            <person name="Davis E.W.II."/>
            <person name="Lim C.K."/>
            <person name="Shaffer B.T."/>
            <person name="Elbourne L.D."/>
            <person name="Stockwell V.O."/>
            <person name="Hartney S.L."/>
            <person name="Breakwell K."/>
            <person name="Henkels M.D."/>
            <person name="Tetu S.G."/>
            <person name="Rangel L.I."/>
            <person name="Kidarsa T.A."/>
            <person name="Wilson N.L."/>
            <person name="van de Mortel J.E."/>
            <person name="Song C."/>
            <person name="Blumhagen R."/>
            <person name="Radune D."/>
            <person name="Hostetler J.B."/>
            <person name="Brinkac L.M."/>
            <person name="Durkin A.S."/>
            <person name="Kluepfel D.A."/>
            <person name="Wechter W.P."/>
            <person name="Anderson A.J."/>
            <person name="Kim Y.C."/>
            <person name="Pierson L.S.III."/>
            <person name="Pierson E.A."/>
            <person name="Lindow S.E."/>
            <person name="Kobayashi D.Y."/>
            <person name="Raaijmakers J.M."/>
            <person name="Weller D.M."/>
            <person name="Thomashow L.S."/>
            <person name="Allen A.E."/>
            <person name="Paulsen I.T."/>
        </authorList>
    </citation>
    <scope>NUCLEOTIDE SEQUENCE [LARGE SCALE GENOMIC DNA]</scope>
    <source>
        <strain evidence="1 2">O6</strain>
    </source>
</reference>
<organism evidence="1 2">
    <name type="scientific">Pseudomonas chlororaphis O6</name>
    <dbReference type="NCBI Taxonomy" id="1037915"/>
    <lineage>
        <taxon>Bacteria</taxon>
        <taxon>Pseudomonadati</taxon>
        <taxon>Pseudomonadota</taxon>
        <taxon>Gammaproteobacteria</taxon>
        <taxon>Pseudomonadales</taxon>
        <taxon>Pseudomonadaceae</taxon>
        <taxon>Pseudomonas</taxon>
    </lineage>
</organism>
<dbReference type="InterPro" id="IPR011990">
    <property type="entry name" value="TPR-like_helical_dom_sf"/>
</dbReference>
<accession>A0AB33WRC6</accession>